<dbReference type="AlphaFoldDB" id="A0A225DAR2"/>
<evidence type="ECO:0000313" key="3">
    <source>
        <dbReference type="Proteomes" id="UP000214646"/>
    </source>
</evidence>
<protein>
    <recommendedName>
        <fullName evidence="4">Lipoprotein</fullName>
    </recommendedName>
</protein>
<accession>A0A225DAR2</accession>
<dbReference type="PROSITE" id="PS51257">
    <property type="entry name" value="PROKAR_LIPOPROTEIN"/>
    <property type="match status" value="1"/>
</dbReference>
<gene>
    <name evidence="2" type="ORF">FRUB_10357</name>
</gene>
<dbReference type="Proteomes" id="UP000214646">
    <property type="component" value="Unassembled WGS sequence"/>
</dbReference>
<proteinExistence type="predicted"/>
<name>A0A225DAR2_9BACT</name>
<evidence type="ECO:0008006" key="4">
    <source>
        <dbReference type="Google" id="ProtNLM"/>
    </source>
</evidence>
<evidence type="ECO:0000313" key="2">
    <source>
        <dbReference type="EMBL" id="OWK34386.1"/>
    </source>
</evidence>
<dbReference type="RefSeq" id="WP_088260690.1">
    <property type="nucleotide sequence ID" value="NZ_NIDE01000020.1"/>
</dbReference>
<sequence length="75" mass="7539">MRRALVLTAVFGSFLAGLGCRNVTTGRCDCTNDPVGTALPPAVNPYPVVGAPTSTGPASPITMPTAPDKLPATGK</sequence>
<reference evidence="3" key="1">
    <citation type="submission" date="2017-06" db="EMBL/GenBank/DDBJ databases">
        <title>Genome analysis of Fimbriiglobus ruber SP5, the first member of the order Planctomycetales with confirmed chitinolytic capability.</title>
        <authorList>
            <person name="Ravin N.V."/>
            <person name="Rakitin A.L."/>
            <person name="Ivanova A.A."/>
            <person name="Beletsky A.V."/>
            <person name="Kulichevskaya I.S."/>
            <person name="Mardanov A.V."/>
            <person name="Dedysh S.N."/>
        </authorList>
    </citation>
    <scope>NUCLEOTIDE SEQUENCE [LARGE SCALE GENOMIC DNA]</scope>
    <source>
        <strain evidence="3">SP5</strain>
    </source>
</reference>
<organism evidence="2 3">
    <name type="scientific">Fimbriiglobus ruber</name>
    <dbReference type="NCBI Taxonomy" id="1908690"/>
    <lineage>
        <taxon>Bacteria</taxon>
        <taxon>Pseudomonadati</taxon>
        <taxon>Planctomycetota</taxon>
        <taxon>Planctomycetia</taxon>
        <taxon>Gemmatales</taxon>
        <taxon>Gemmataceae</taxon>
        <taxon>Fimbriiglobus</taxon>
    </lineage>
</organism>
<keyword evidence="3" id="KW-1185">Reference proteome</keyword>
<evidence type="ECO:0000256" key="1">
    <source>
        <dbReference type="SAM" id="MobiDB-lite"/>
    </source>
</evidence>
<comment type="caution">
    <text evidence="2">The sequence shown here is derived from an EMBL/GenBank/DDBJ whole genome shotgun (WGS) entry which is preliminary data.</text>
</comment>
<dbReference type="EMBL" id="NIDE01000020">
    <property type="protein sequence ID" value="OWK34386.1"/>
    <property type="molecule type" value="Genomic_DNA"/>
</dbReference>
<feature type="region of interest" description="Disordered" evidence="1">
    <location>
        <begin position="50"/>
        <end position="75"/>
    </location>
</feature>